<dbReference type="GO" id="GO:0004065">
    <property type="term" value="F:arylsulfatase activity"/>
    <property type="evidence" value="ECO:0007669"/>
    <property type="project" value="TreeGrafter"/>
</dbReference>
<feature type="domain" description="Sulfatase N-terminal" evidence="3">
    <location>
        <begin position="74"/>
        <end position="188"/>
    </location>
</feature>
<dbReference type="OrthoDB" id="9783154at2"/>
<dbReference type="InterPro" id="IPR000917">
    <property type="entry name" value="Sulfatase_N"/>
</dbReference>
<keyword evidence="2" id="KW-1133">Transmembrane helix</keyword>
<keyword evidence="4" id="KW-0378">Hydrolase</keyword>
<dbReference type="EMBL" id="CP037422">
    <property type="protein sequence ID" value="QDU08374.1"/>
    <property type="molecule type" value="Genomic_DNA"/>
</dbReference>
<keyword evidence="5" id="KW-1185">Reference proteome</keyword>
<dbReference type="AlphaFoldDB" id="A0A517WSZ8"/>
<evidence type="ECO:0000313" key="4">
    <source>
        <dbReference type="EMBL" id="QDU08374.1"/>
    </source>
</evidence>
<dbReference type="Proteomes" id="UP000318384">
    <property type="component" value="Chromosome"/>
</dbReference>
<dbReference type="GO" id="GO:0047753">
    <property type="term" value="F:choline-sulfatase activity"/>
    <property type="evidence" value="ECO:0007669"/>
    <property type="project" value="UniProtKB-EC"/>
</dbReference>
<comment type="similarity">
    <text evidence="1">Belongs to the sulfatase family.</text>
</comment>
<gene>
    <name evidence="4" type="primary">betC_6</name>
    <name evidence="4" type="ORF">V202x_17420</name>
</gene>
<accession>A0A517WSZ8</accession>
<keyword evidence="2" id="KW-0472">Membrane</keyword>
<protein>
    <submittedName>
        <fullName evidence="4">Choline-sulfatase</fullName>
        <ecNumber evidence="4">3.1.6.6</ecNumber>
    </submittedName>
</protein>
<dbReference type="InterPro" id="IPR050738">
    <property type="entry name" value="Sulfatase"/>
</dbReference>
<evidence type="ECO:0000256" key="1">
    <source>
        <dbReference type="ARBA" id="ARBA00008779"/>
    </source>
</evidence>
<keyword evidence="2" id="KW-0812">Transmembrane</keyword>
<dbReference type="RefSeq" id="WP_145172960.1">
    <property type="nucleotide sequence ID" value="NZ_CP037422.1"/>
</dbReference>
<dbReference type="PANTHER" id="PTHR42693">
    <property type="entry name" value="ARYLSULFATASE FAMILY MEMBER"/>
    <property type="match status" value="1"/>
</dbReference>
<evidence type="ECO:0000313" key="5">
    <source>
        <dbReference type="Proteomes" id="UP000318384"/>
    </source>
</evidence>
<reference evidence="4 5" key="1">
    <citation type="submission" date="2019-03" db="EMBL/GenBank/DDBJ databases">
        <title>Deep-cultivation of Planctomycetes and their phenomic and genomic characterization uncovers novel biology.</title>
        <authorList>
            <person name="Wiegand S."/>
            <person name="Jogler M."/>
            <person name="Boedeker C."/>
            <person name="Pinto D."/>
            <person name="Vollmers J."/>
            <person name="Rivas-Marin E."/>
            <person name="Kohn T."/>
            <person name="Peeters S.H."/>
            <person name="Heuer A."/>
            <person name="Rast P."/>
            <person name="Oberbeckmann S."/>
            <person name="Bunk B."/>
            <person name="Jeske O."/>
            <person name="Meyerdierks A."/>
            <person name="Storesund J.E."/>
            <person name="Kallscheuer N."/>
            <person name="Luecker S."/>
            <person name="Lage O.M."/>
            <person name="Pohl T."/>
            <person name="Merkel B.J."/>
            <person name="Hornburger P."/>
            <person name="Mueller R.-W."/>
            <person name="Bruemmer F."/>
            <person name="Labrenz M."/>
            <person name="Spormann A.M."/>
            <person name="Op den Camp H."/>
            <person name="Overmann J."/>
            <person name="Amann R."/>
            <person name="Jetten M.S.M."/>
            <person name="Mascher T."/>
            <person name="Medema M.H."/>
            <person name="Devos D.P."/>
            <person name="Kaster A.-K."/>
            <person name="Ovreas L."/>
            <person name="Rohde M."/>
            <person name="Galperin M.Y."/>
            <person name="Jogler C."/>
        </authorList>
    </citation>
    <scope>NUCLEOTIDE SEQUENCE [LARGE SCALE GENOMIC DNA]</scope>
    <source>
        <strain evidence="4 5">V202</strain>
    </source>
</reference>
<dbReference type="Pfam" id="PF00884">
    <property type="entry name" value="Sulfatase"/>
    <property type="match status" value="1"/>
</dbReference>
<dbReference type="InterPro" id="IPR017850">
    <property type="entry name" value="Alkaline_phosphatase_core_sf"/>
</dbReference>
<evidence type="ECO:0000259" key="3">
    <source>
        <dbReference type="Pfam" id="PF00884"/>
    </source>
</evidence>
<dbReference type="PANTHER" id="PTHR42693:SF33">
    <property type="entry name" value="ARYLSULFATASE"/>
    <property type="match status" value="1"/>
</dbReference>
<organism evidence="4 5">
    <name type="scientific">Gimesia aquarii</name>
    <dbReference type="NCBI Taxonomy" id="2527964"/>
    <lineage>
        <taxon>Bacteria</taxon>
        <taxon>Pseudomonadati</taxon>
        <taxon>Planctomycetota</taxon>
        <taxon>Planctomycetia</taxon>
        <taxon>Planctomycetales</taxon>
        <taxon>Planctomycetaceae</taxon>
        <taxon>Gimesia</taxon>
    </lineage>
</organism>
<dbReference type="Gene3D" id="3.30.1120.10">
    <property type="match status" value="1"/>
</dbReference>
<feature type="transmembrane region" description="Helical" evidence="2">
    <location>
        <begin position="15"/>
        <end position="37"/>
    </location>
</feature>
<sequence length="312" mass="35474">MNFEIRNNLIRHRRFLLSPSILFLILVFFWVLTYFWGTKEVHQDYVKLSRIGLPPQYRLLEDRRPDDVHTPLFPSLEGWADSQRGLYLAVLEEMDQQFARLFQRIQNDAILRENTLILICSDNGPEENAGSAGPFTGLKATLFEGGIRSPLIVWGPGWIPKEQQGTLNKSSVFAAIDLVPSLLHLAGVSVLEEVIFDGENLAETLIGKSTDSRSAPLFFRRPPDRKDFRSFKNLPDLAVREGKWKLLCDYGGKRPRLYNLERDPAESTNLADQHPQLTSRLIAAVLKWNQSMPVDAGDPSFGMKTKAKHKSD</sequence>
<proteinExistence type="inferred from homology"/>
<dbReference type="EC" id="3.1.6.6" evidence="4"/>
<dbReference type="SUPFAM" id="SSF53649">
    <property type="entry name" value="Alkaline phosphatase-like"/>
    <property type="match status" value="1"/>
</dbReference>
<dbReference type="Gene3D" id="3.40.720.10">
    <property type="entry name" value="Alkaline Phosphatase, subunit A"/>
    <property type="match status" value="1"/>
</dbReference>
<evidence type="ECO:0000256" key="2">
    <source>
        <dbReference type="SAM" id="Phobius"/>
    </source>
</evidence>
<name>A0A517WSZ8_9PLAN</name>